<dbReference type="SMART" id="SM00413">
    <property type="entry name" value="ETS"/>
    <property type="match status" value="1"/>
</dbReference>
<accession>A0AAV2S581</accession>
<dbReference type="GO" id="GO:0030154">
    <property type="term" value="P:cell differentiation"/>
    <property type="evidence" value="ECO:0007669"/>
    <property type="project" value="TreeGrafter"/>
</dbReference>
<dbReference type="Pfam" id="PF00178">
    <property type="entry name" value="Ets"/>
    <property type="match status" value="1"/>
</dbReference>
<dbReference type="GO" id="GO:0043565">
    <property type="term" value="F:sequence-specific DNA binding"/>
    <property type="evidence" value="ECO:0007669"/>
    <property type="project" value="InterPro"/>
</dbReference>
<dbReference type="PANTHER" id="PTHR11849">
    <property type="entry name" value="ETS"/>
    <property type="match status" value="1"/>
</dbReference>
<dbReference type="InterPro" id="IPR036390">
    <property type="entry name" value="WH_DNA-bd_sf"/>
</dbReference>
<evidence type="ECO:0000259" key="4">
    <source>
        <dbReference type="PROSITE" id="PS50061"/>
    </source>
</evidence>
<dbReference type="InterPro" id="IPR000418">
    <property type="entry name" value="Ets_dom"/>
</dbReference>
<dbReference type="PROSITE" id="PS50061">
    <property type="entry name" value="ETS_DOMAIN_3"/>
    <property type="match status" value="1"/>
</dbReference>
<keyword evidence="6" id="KW-1185">Reference proteome</keyword>
<evidence type="ECO:0000313" key="5">
    <source>
        <dbReference type="EMBL" id="CAL4155251.1"/>
    </source>
</evidence>
<sequence length="123" mass="14241">KIEKDVAVSDNAVQEFCKRVHGSGKYIRSPKSWEFLMRLLVNSETNPEVICWVDESQYIFRLVQPNKIVALWNAKDGKSSGNYDNFARSLRYHYKGGILCPVPDKQLVYRCGLLAIDYLQQLR</sequence>
<comment type="similarity">
    <text evidence="1 3">Belongs to the ETS family.</text>
</comment>
<dbReference type="SUPFAM" id="SSF46785">
    <property type="entry name" value="Winged helix' DNA-binding domain"/>
    <property type="match status" value="1"/>
</dbReference>
<dbReference type="AlphaFoldDB" id="A0AAV2S581"/>
<proteinExistence type="inferred from homology"/>
<protein>
    <recommendedName>
        <fullName evidence="4">ETS domain-containing protein</fullName>
    </recommendedName>
</protein>
<dbReference type="Proteomes" id="UP001497623">
    <property type="component" value="Unassembled WGS sequence"/>
</dbReference>
<evidence type="ECO:0000256" key="2">
    <source>
        <dbReference type="ARBA" id="ARBA00023125"/>
    </source>
</evidence>
<dbReference type="PANTHER" id="PTHR11849:SF302">
    <property type="entry name" value="ETS DOMAIN-CONTAINING PROTEIN-RELATED"/>
    <property type="match status" value="1"/>
</dbReference>
<reference evidence="5 6" key="1">
    <citation type="submission" date="2024-05" db="EMBL/GenBank/DDBJ databases">
        <authorList>
            <person name="Wallberg A."/>
        </authorList>
    </citation>
    <scope>NUCLEOTIDE SEQUENCE [LARGE SCALE GENOMIC DNA]</scope>
</reference>
<dbReference type="GO" id="GO:0000981">
    <property type="term" value="F:DNA-binding transcription factor activity, RNA polymerase II-specific"/>
    <property type="evidence" value="ECO:0007669"/>
    <property type="project" value="TreeGrafter"/>
</dbReference>
<dbReference type="EMBL" id="CAXKWB010040607">
    <property type="protein sequence ID" value="CAL4155251.1"/>
    <property type="molecule type" value="Genomic_DNA"/>
</dbReference>
<gene>
    <name evidence="5" type="ORF">MNOR_LOCUS31480</name>
</gene>
<dbReference type="GO" id="GO:0005634">
    <property type="term" value="C:nucleus"/>
    <property type="evidence" value="ECO:0007669"/>
    <property type="project" value="UniProtKB-SubCell"/>
</dbReference>
<comment type="caution">
    <text evidence="5">The sequence shown here is derived from an EMBL/GenBank/DDBJ whole genome shotgun (WGS) entry which is preliminary data.</text>
</comment>
<dbReference type="Gene3D" id="1.10.10.10">
    <property type="entry name" value="Winged helix-like DNA-binding domain superfamily/Winged helix DNA-binding domain"/>
    <property type="match status" value="1"/>
</dbReference>
<evidence type="ECO:0000313" key="6">
    <source>
        <dbReference type="Proteomes" id="UP001497623"/>
    </source>
</evidence>
<name>A0AAV2S581_MEGNR</name>
<dbReference type="InterPro" id="IPR036388">
    <property type="entry name" value="WH-like_DNA-bd_sf"/>
</dbReference>
<organism evidence="5 6">
    <name type="scientific">Meganyctiphanes norvegica</name>
    <name type="common">Northern krill</name>
    <name type="synonym">Thysanopoda norvegica</name>
    <dbReference type="NCBI Taxonomy" id="48144"/>
    <lineage>
        <taxon>Eukaryota</taxon>
        <taxon>Metazoa</taxon>
        <taxon>Ecdysozoa</taxon>
        <taxon>Arthropoda</taxon>
        <taxon>Crustacea</taxon>
        <taxon>Multicrustacea</taxon>
        <taxon>Malacostraca</taxon>
        <taxon>Eumalacostraca</taxon>
        <taxon>Eucarida</taxon>
        <taxon>Euphausiacea</taxon>
        <taxon>Euphausiidae</taxon>
        <taxon>Meganyctiphanes</taxon>
    </lineage>
</organism>
<dbReference type="InterPro" id="IPR046328">
    <property type="entry name" value="ETS_fam"/>
</dbReference>
<dbReference type="PRINTS" id="PR00454">
    <property type="entry name" value="ETSDOMAIN"/>
</dbReference>
<feature type="non-terminal residue" evidence="5">
    <location>
        <position position="123"/>
    </location>
</feature>
<evidence type="ECO:0000256" key="1">
    <source>
        <dbReference type="ARBA" id="ARBA00005562"/>
    </source>
</evidence>
<comment type="subcellular location">
    <subcellularLocation>
        <location evidence="3">Nucleus</location>
    </subcellularLocation>
</comment>
<feature type="domain" description="ETS" evidence="4">
    <location>
        <begin position="30"/>
        <end position="112"/>
    </location>
</feature>
<keyword evidence="3" id="KW-0539">Nucleus</keyword>
<feature type="non-terminal residue" evidence="5">
    <location>
        <position position="1"/>
    </location>
</feature>
<evidence type="ECO:0000256" key="3">
    <source>
        <dbReference type="RuleBase" id="RU004019"/>
    </source>
</evidence>
<keyword evidence="2 3" id="KW-0238">DNA-binding</keyword>